<evidence type="ECO:0000313" key="2">
    <source>
        <dbReference type="EnsemblPlants" id="Bo5g057120.1"/>
    </source>
</evidence>
<dbReference type="AlphaFoldDB" id="A0A0D3CEC1"/>
<feature type="compositionally biased region" description="Basic residues" evidence="1">
    <location>
        <begin position="67"/>
        <end position="76"/>
    </location>
</feature>
<feature type="compositionally biased region" description="Basic and acidic residues" evidence="1">
    <location>
        <begin position="146"/>
        <end position="175"/>
    </location>
</feature>
<keyword evidence="3" id="KW-1185">Reference proteome</keyword>
<accession>A0A0D3CEC1</accession>
<feature type="compositionally biased region" description="Basic residues" evidence="1">
    <location>
        <begin position="22"/>
        <end position="31"/>
    </location>
</feature>
<dbReference type="Proteomes" id="UP000032141">
    <property type="component" value="Chromosome C5"/>
</dbReference>
<protein>
    <submittedName>
        <fullName evidence="2">Uncharacterized protein</fullName>
    </submittedName>
</protein>
<reference evidence="2 3" key="1">
    <citation type="journal article" date="2014" name="Genome Biol.">
        <title>Transcriptome and methylome profiling reveals relics of genome dominance in the mesopolyploid Brassica oleracea.</title>
        <authorList>
            <person name="Parkin I.A."/>
            <person name="Koh C."/>
            <person name="Tang H."/>
            <person name="Robinson S.J."/>
            <person name="Kagale S."/>
            <person name="Clarke W.E."/>
            <person name="Town C.D."/>
            <person name="Nixon J."/>
            <person name="Krishnakumar V."/>
            <person name="Bidwell S.L."/>
            <person name="Denoeud F."/>
            <person name="Belcram H."/>
            <person name="Links M.G."/>
            <person name="Just J."/>
            <person name="Clarke C."/>
            <person name="Bender T."/>
            <person name="Huebert T."/>
            <person name="Mason A.S."/>
            <person name="Pires J.C."/>
            <person name="Barker G."/>
            <person name="Moore J."/>
            <person name="Walley P.G."/>
            <person name="Manoli S."/>
            <person name="Batley J."/>
            <person name="Edwards D."/>
            <person name="Nelson M.N."/>
            <person name="Wang X."/>
            <person name="Paterson A.H."/>
            <person name="King G."/>
            <person name="Bancroft I."/>
            <person name="Chalhoub B."/>
            <person name="Sharpe A.G."/>
        </authorList>
    </citation>
    <scope>NUCLEOTIDE SEQUENCE</scope>
    <source>
        <strain evidence="2 3">cv. TO1000</strain>
    </source>
</reference>
<dbReference type="Gramene" id="Bo5g057120.1">
    <property type="protein sequence ID" value="Bo5g057120.1"/>
    <property type="gene ID" value="Bo5g057120"/>
</dbReference>
<feature type="region of interest" description="Disordered" evidence="1">
    <location>
        <begin position="146"/>
        <end position="181"/>
    </location>
</feature>
<organism evidence="2 3">
    <name type="scientific">Brassica oleracea var. oleracea</name>
    <dbReference type="NCBI Taxonomy" id="109376"/>
    <lineage>
        <taxon>Eukaryota</taxon>
        <taxon>Viridiplantae</taxon>
        <taxon>Streptophyta</taxon>
        <taxon>Embryophyta</taxon>
        <taxon>Tracheophyta</taxon>
        <taxon>Spermatophyta</taxon>
        <taxon>Magnoliopsida</taxon>
        <taxon>eudicotyledons</taxon>
        <taxon>Gunneridae</taxon>
        <taxon>Pentapetalae</taxon>
        <taxon>rosids</taxon>
        <taxon>malvids</taxon>
        <taxon>Brassicales</taxon>
        <taxon>Brassicaceae</taxon>
        <taxon>Brassiceae</taxon>
        <taxon>Brassica</taxon>
    </lineage>
</organism>
<feature type="compositionally biased region" description="Basic and acidic residues" evidence="1">
    <location>
        <begin position="32"/>
        <end position="66"/>
    </location>
</feature>
<sequence>MESGTKLRPGYMVINNGMIHYQSKKLVKNRKKIEEERRRGRRIEHEEEESKTRTRRGKIEDDDSKRKNQTRRKNTRVRREEKKRSRSKSLREKLTSLWSENITEVAREGGSDEVELNWDRYEKANREISYDKLKLAEEKAITKEQDKMRAEEAAHAKTEKMRRVVERNTSRERERPNKRKH</sequence>
<proteinExistence type="predicted"/>
<evidence type="ECO:0000256" key="1">
    <source>
        <dbReference type="SAM" id="MobiDB-lite"/>
    </source>
</evidence>
<feature type="compositionally biased region" description="Basic and acidic residues" evidence="1">
    <location>
        <begin position="77"/>
        <end position="94"/>
    </location>
</feature>
<reference evidence="2" key="2">
    <citation type="submission" date="2015-03" db="UniProtKB">
        <authorList>
            <consortium name="EnsemblPlants"/>
        </authorList>
    </citation>
    <scope>IDENTIFICATION</scope>
</reference>
<dbReference type="HOGENOM" id="CLU_1491042_0_0_1"/>
<feature type="region of interest" description="Disordered" evidence="1">
    <location>
        <begin position="19"/>
        <end position="94"/>
    </location>
</feature>
<evidence type="ECO:0000313" key="3">
    <source>
        <dbReference type="Proteomes" id="UP000032141"/>
    </source>
</evidence>
<dbReference type="EnsemblPlants" id="Bo5g057120.1">
    <property type="protein sequence ID" value="Bo5g057120.1"/>
    <property type="gene ID" value="Bo5g057120"/>
</dbReference>
<name>A0A0D3CEC1_BRAOL</name>